<reference evidence="1 2" key="1">
    <citation type="journal article" date="2016" name="Mol. Biol. Evol.">
        <title>Comparative Genomics of Early-Diverging Mushroom-Forming Fungi Provides Insights into the Origins of Lignocellulose Decay Capabilities.</title>
        <authorList>
            <person name="Nagy L.G."/>
            <person name="Riley R."/>
            <person name="Tritt A."/>
            <person name="Adam C."/>
            <person name="Daum C."/>
            <person name="Floudas D."/>
            <person name="Sun H."/>
            <person name="Yadav J.S."/>
            <person name="Pangilinan J."/>
            <person name="Larsson K.H."/>
            <person name="Matsuura K."/>
            <person name="Barry K."/>
            <person name="Labutti K."/>
            <person name="Kuo R."/>
            <person name="Ohm R.A."/>
            <person name="Bhattacharya S.S."/>
            <person name="Shirouzu T."/>
            <person name="Yoshinaga Y."/>
            <person name="Martin F.M."/>
            <person name="Grigoriev I.V."/>
            <person name="Hibbett D.S."/>
        </authorList>
    </citation>
    <scope>NUCLEOTIDE SEQUENCE [LARGE SCALE GENOMIC DNA]</scope>
    <source>
        <strain evidence="1 2">L-15889</strain>
    </source>
</reference>
<dbReference type="OrthoDB" id="2801531at2759"/>
<accession>A0A165M9G5</accession>
<gene>
    <name evidence="1" type="ORF">DAEQUDRAFT_526596</name>
</gene>
<keyword evidence="2" id="KW-1185">Reference proteome</keyword>
<sequence length="122" mass="14192">MPWALCWPLDSDYAVKLAKDLNLIKRPNPRESEYFVAGANHIVTQARSEHVLNCWVDGSIDLVFGLYVDDRARQHRPKRIVMSRMTPLSKWYNRSINVDHGYPCLWSHTRYIATTIAHIPTD</sequence>
<organism evidence="1 2">
    <name type="scientific">Daedalea quercina L-15889</name>
    <dbReference type="NCBI Taxonomy" id="1314783"/>
    <lineage>
        <taxon>Eukaryota</taxon>
        <taxon>Fungi</taxon>
        <taxon>Dikarya</taxon>
        <taxon>Basidiomycota</taxon>
        <taxon>Agaricomycotina</taxon>
        <taxon>Agaricomycetes</taxon>
        <taxon>Polyporales</taxon>
        <taxon>Fomitopsis</taxon>
    </lineage>
</organism>
<name>A0A165M9G5_9APHY</name>
<dbReference type="Proteomes" id="UP000076727">
    <property type="component" value="Unassembled WGS sequence"/>
</dbReference>
<evidence type="ECO:0000313" key="2">
    <source>
        <dbReference type="Proteomes" id="UP000076727"/>
    </source>
</evidence>
<evidence type="ECO:0000313" key="1">
    <source>
        <dbReference type="EMBL" id="KZT65392.1"/>
    </source>
</evidence>
<dbReference type="AlphaFoldDB" id="A0A165M9G5"/>
<protein>
    <submittedName>
        <fullName evidence="1">Uncharacterized protein</fullName>
    </submittedName>
</protein>
<dbReference type="EMBL" id="KV429106">
    <property type="protein sequence ID" value="KZT65392.1"/>
    <property type="molecule type" value="Genomic_DNA"/>
</dbReference>
<proteinExistence type="predicted"/>